<keyword evidence="1" id="KW-0472">Membrane</keyword>
<dbReference type="GO" id="GO:0015666">
    <property type="term" value="F:restriction endodeoxyribonuclease activity"/>
    <property type="evidence" value="ECO:0007669"/>
    <property type="project" value="TreeGrafter"/>
</dbReference>
<dbReference type="GO" id="GO:0003677">
    <property type="term" value="F:DNA binding"/>
    <property type="evidence" value="ECO:0007669"/>
    <property type="project" value="InterPro"/>
</dbReference>
<feature type="domain" description="Restriction endonuclease type IV Mrr" evidence="2">
    <location>
        <begin position="73"/>
        <end position="182"/>
    </location>
</feature>
<comment type="caution">
    <text evidence="3">The sequence shown here is derived from an EMBL/GenBank/DDBJ whole genome shotgun (WGS) entry which is preliminary data.</text>
</comment>
<accession>A0AAJ2NP95</accession>
<feature type="transmembrane region" description="Helical" evidence="1">
    <location>
        <begin position="15"/>
        <end position="33"/>
    </location>
</feature>
<dbReference type="PANTHER" id="PTHR30015:SF6">
    <property type="entry name" value="SLL1429 PROTEIN"/>
    <property type="match status" value="1"/>
</dbReference>
<keyword evidence="1" id="KW-0812">Transmembrane</keyword>
<name>A0AAJ2NP95_ALKPS</name>
<gene>
    <name evidence="3" type="ORF">RYX45_12780</name>
</gene>
<dbReference type="EMBL" id="JAWJAY010000002">
    <property type="protein sequence ID" value="MDV2886058.1"/>
    <property type="molecule type" value="Genomic_DNA"/>
</dbReference>
<dbReference type="SUPFAM" id="SSF52980">
    <property type="entry name" value="Restriction endonuclease-like"/>
    <property type="match status" value="1"/>
</dbReference>
<dbReference type="InterPro" id="IPR011335">
    <property type="entry name" value="Restrct_endonuc-II-like"/>
</dbReference>
<reference evidence="3" key="1">
    <citation type="submission" date="2023-10" db="EMBL/GenBank/DDBJ databases">
        <title>Screening of Alkalihalophilus pseudofirmusBZ-TG-HK211 and Its Alleviation of Salt Stress on Rapeseed Growth.</title>
        <authorList>
            <person name="Zhao B."/>
            <person name="Guo T."/>
        </authorList>
    </citation>
    <scope>NUCLEOTIDE SEQUENCE</scope>
    <source>
        <strain evidence="3">BZ-TG-HK211</strain>
    </source>
</reference>
<dbReference type="Pfam" id="PF04471">
    <property type="entry name" value="Mrr_cat"/>
    <property type="match status" value="1"/>
</dbReference>
<dbReference type="Gene3D" id="3.40.1350.10">
    <property type="match status" value="1"/>
</dbReference>
<dbReference type="Proteomes" id="UP001285636">
    <property type="component" value="Unassembled WGS sequence"/>
</dbReference>
<protein>
    <submittedName>
        <fullName evidence="3">Restriction endonuclease</fullName>
    </submittedName>
</protein>
<dbReference type="GO" id="GO:0009307">
    <property type="term" value="P:DNA restriction-modification system"/>
    <property type="evidence" value="ECO:0007669"/>
    <property type="project" value="InterPro"/>
</dbReference>
<dbReference type="InterPro" id="IPR052906">
    <property type="entry name" value="Type_IV_Methyl-Rstrct_Enzyme"/>
</dbReference>
<dbReference type="InterPro" id="IPR011856">
    <property type="entry name" value="tRNA_endonuc-like_dom_sf"/>
</dbReference>
<organism evidence="3 4">
    <name type="scientific">Alkalihalophilus pseudofirmus</name>
    <name type="common">Bacillus pseudofirmus</name>
    <dbReference type="NCBI Taxonomy" id="79885"/>
    <lineage>
        <taxon>Bacteria</taxon>
        <taxon>Bacillati</taxon>
        <taxon>Bacillota</taxon>
        <taxon>Bacilli</taxon>
        <taxon>Bacillales</taxon>
        <taxon>Bacillaceae</taxon>
        <taxon>Alkalihalophilus</taxon>
    </lineage>
</organism>
<evidence type="ECO:0000313" key="4">
    <source>
        <dbReference type="Proteomes" id="UP001285636"/>
    </source>
</evidence>
<evidence type="ECO:0000313" key="3">
    <source>
        <dbReference type="EMBL" id="MDV2886058.1"/>
    </source>
</evidence>
<keyword evidence="1" id="KW-1133">Transmembrane helix</keyword>
<sequence length="204" mass="23984">MQEKKTTMMGKKKRYPFLPTLLFVITFYMVQLFQYNVTIFFIVLGLLGSIPLSWYGWKQLKIAEQRLSSAREIDGMTHHQFTLFLKPLFQKQGYSVTKVKHSNEHGVHLIVRKRGIKAIVHAKLSQNEVQAKTLRDINYVKEQYKANQVIIVTNHLFTKEAGQYATANKIILMDHNTLDAMIQVFMKKRKNHRFIDRVRSAWLD</sequence>
<dbReference type="InterPro" id="IPR007560">
    <property type="entry name" value="Restrct_endonuc_IV_Mrr"/>
</dbReference>
<evidence type="ECO:0000259" key="2">
    <source>
        <dbReference type="Pfam" id="PF04471"/>
    </source>
</evidence>
<dbReference type="AlphaFoldDB" id="A0AAJ2NP95"/>
<keyword evidence="3" id="KW-0378">Hydrolase</keyword>
<dbReference type="RefSeq" id="WP_323466943.1">
    <property type="nucleotide sequence ID" value="NZ_CP144224.1"/>
</dbReference>
<evidence type="ECO:0000256" key="1">
    <source>
        <dbReference type="SAM" id="Phobius"/>
    </source>
</evidence>
<keyword evidence="3" id="KW-0255">Endonuclease</keyword>
<keyword evidence="3" id="KW-0540">Nuclease</keyword>
<proteinExistence type="predicted"/>
<dbReference type="PANTHER" id="PTHR30015">
    <property type="entry name" value="MRR RESTRICTION SYSTEM PROTEIN"/>
    <property type="match status" value="1"/>
</dbReference>